<evidence type="ECO:0000256" key="4">
    <source>
        <dbReference type="ARBA" id="ARBA00023136"/>
    </source>
</evidence>
<feature type="transmembrane region" description="Helical" evidence="5">
    <location>
        <begin position="180"/>
        <end position="213"/>
    </location>
</feature>
<dbReference type="InterPro" id="IPR035952">
    <property type="entry name" value="Rhomboid-like_sf"/>
</dbReference>
<keyword evidence="7" id="KW-0378">Hydrolase</keyword>
<dbReference type="EMBL" id="JAVREJ010000024">
    <property type="protein sequence ID" value="MDT0352978.1"/>
    <property type="molecule type" value="Genomic_DNA"/>
</dbReference>
<dbReference type="SUPFAM" id="SSF144091">
    <property type="entry name" value="Rhomboid-like"/>
    <property type="match status" value="1"/>
</dbReference>
<keyword evidence="2 5" id="KW-0812">Transmembrane</keyword>
<protein>
    <submittedName>
        <fullName evidence="7">Rhomboid family intramembrane serine protease</fullName>
        <ecNumber evidence="7">3.4.21.105</ecNumber>
    </submittedName>
</protein>
<dbReference type="Pfam" id="PF01694">
    <property type="entry name" value="Rhomboid"/>
    <property type="match status" value="1"/>
</dbReference>
<evidence type="ECO:0000256" key="2">
    <source>
        <dbReference type="ARBA" id="ARBA00022692"/>
    </source>
</evidence>
<evidence type="ECO:0000313" key="7">
    <source>
        <dbReference type="EMBL" id="MDT0352978.1"/>
    </source>
</evidence>
<reference evidence="8" key="1">
    <citation type="submission" date="2023-07" db="EMBL/GenBank/DDBJ databases">
        <title>30 novel species of actinomycetes from the DSMZ collection.</title>
        <authorList>
            <person name="Nouioui I."/>
        </authorList>
    </citation>
    <scope>NUCLEOTIDE SEQUENCE [LARGE SCALE GENOMIC DNA]</scope>
    <source>
        <strain evidence="8">DSM 45834</strain>
    </source>
</reference>
<evidence type="ECO:0000256" key="3">
    <source>
        <dbReference type="ARBA" id="ARBA00022989"/>
    </source>
</evidence>
<dbReference type="InterPro" id="IPR022764">
    <property type="entry name" value="Peptidase_S54_rhomboid_dom"/>
</dbReference>
<name>A0ABU2NHM2_9PSEU</name>
<dbReference type="Proteomes" id="UP001183202">
    <property type="component" value="Unassembled WGS sequence"/>
</dbReference>
<keyword evidence="7" id="KW-0645">Protease</keyword>
<dbReference type="EC" id="3.4.21.105" evidence="7"/>
<feature type="domain" description="Peptidase S54 rhomboid" evidence="6">
    <location>
        <begin position="44"/>
        <end position="139"/>
    </location>
</feature>
<evidence type="ECO:0000313" key="8">
    <source>
        <dbReference type="Proteomes" id="UP001183202"/>
    </source>
</evidence>
<evidence type="ECO:0000259" key="6">
    <source>
        <dbReference type="Pfam" id="PF01694"/>
    </source>
</evidence>
<dbReference type="RefSeq" id="WP_311559489.1">
    <property type="nucleotide sequence ID" value="NZ_JAVREJ010000024.1"/>
</dbReference>
<sequence length="229" mass="23162">MILRWRASVLTIVLTALTGVVSVAGLISPAVLGALERTPAALHGEVWRWVTSLLVQDGGILGTASNLIFLGLLGMAAEQVVGRTTMILCYLFAGLAGQVAGVFWQPVGAGNSVAVCGLAGLVAWSLRHERMPGWAGTAVALWLGALLATWWPPLFAVGVLGSALDRAVARTRPGFRTAGAVAASGAVAAALIAVANIHGPALAVGTLVGAVAARFRRSSPAATGDAPCG</sequence>
<evidence type="ECO:0000256" key="1">
    <source>
        <dbReference type="ARBA" id="ARBA00004141"/>
    </source>
</evidence>
<feature type="transmembrane region" description="Helical" evidence="5">
    <location>
        <begin position="138"/>
        <end position="160"/>
    </location>
</feature>
<feature type="transmembrane region" description="Helical" evidence="5">
    <location>
        <begin position="109"/>
        <end position="126"/>
    </location>
</feature>
<proteinExistence type="predicted"/>
<comment type="subcellular location">
    <subcellularLocation>
        <location evidence="1">Membrane</location>
        <topology evidence="1">Multi-pass membrane protein</topology>
    </subcellularLocation>
</comment>
<dbReference type="GO" id="GO:0006508">
    <property type="term" value="P:proteolysis"/>
    <property type="evidence" value="ECO:0007669"/>
    <property type="project" value="UniProtKB-KW"/>
</dbReference>
<organism evidence="7 8">
    <name type="scientific">Pseudonocardia charpentierae</name>
    <dbReference type="NCBI Taxonomy" id="3075545"/>
    <lineage>
        <taxon>Bacteria</taxon>
        <taxon>Bacillati</taxon>
        <taxon>Actinomycetota</taxon>
        <taxon>Actinomycetes</taxon>
        <taxon>Pseudonocardiales</taxon>
        <taxon>Pseudonocardiaceae</taxon>
        <taxon>Pseudonocardia</taxon>
    </lineage>
</organism>
<dbReference type="GO" id="GO:0008233">
    <property type="term" value="F:peptidase activity"/>
    <property type="evidence" value="ECO:0007669"/>
    <property type="project" value="UniProtKB-KW"/>
</dbReference>
<keyword evidence="8" id="KW-1185">Reference proteome</keyword>
<keyword evidence="4 5" id="KW-0472">Membrane</keyword>
<dbReference type="Gene3D" id="1.20.1540.10">
    <property type="entry name" value="Rhomboid-like"/>
    <property type="match status" value="1"/>
</dbReference>
<feature type="transmembrane region" description="Helical" evidence="5">
    <location>
        <begin position="85"/>
        <end position="103"/>
    </location>
</feature>
<accession>A0ABU2NHM2</accession>
<comment type="caution">
    <text evidence="7">The sequence shown here is derived from an EMBL/GenBank/DDBJ whole genome shotgun (WGS) entry which is preliminary data.</text>
</comment>
<gene>
    <name evidence="7" type="ORF">RM445_26025</name>
</gene>
<keyword evidence="3 5" id="KW-1133">Transmembrane helix</keyword>
<feature type="transmembrane region" description="Helical" evidence="5">
    <location>
        <begin position="49"/>
        <end position="73"/>
    </location>
</feature>
<evidence type="ECO:0000256" key="5">
    <source>
        <dbReference type="SAM" id="Phobius"/>
    </source>
</evidence>